<dbReference type="InterPro" id="IPR007345">
    <property type="entry name" value="Polysacch_pyruvyl_Trfase"/>
</dbReference>
<proteinExistence type="predicted"/>
<evidence type="ECO:0000259" key="1">
    <source>
        <dbReference type="Pfam" id="PF04230"/>
    </source>
</evidence>
<dbReference type="Proteomes" id="UP000502260">
    <property type="component" value="Chromosome"/>
</dbReference>
<gene>
    <name evidence="2" type="ORF">SKTS_14720</name>
</gene>
<reference evidence="3" key="1">
    <citation type="submission" date="2020-03" db="EMBL/GenBank/DDBJ databases">
        <title>Complete genome sequence of sulfur-oxidizing bacterium skT11.</title>
        <authorList>
            <person name="Kanda M."/>
            <person name="Kojima H."/>
            <person name="Fukui M."/>
        </authorList>
    </citation>
    <scope>NUCLEOTIDE SEQUENCE [LARGE SCALE GENOMIC DNA]</scope>
    <source>
        <strain evidence="3">skT11</strain>
    </source>
</reference>
<evidence type="ECO:0000313" key="3">
    <source>
        <dbReference type="Proteomes" id="UP000502260"/>
    </source>
</evidence>
<name>A0A6F8VC47_9PROT</name>
<evidence type="ECO:0000313" key="2">
    <source>
        <dbReference type="EMBL" id="BCB26586.1"/>
    </source>
</evidence>
<dbReference type="RefSeq" id="WP_173062589.1">
    <property type="nucleotide sequence ID" value="NZ_AP022853.1"/>
</dbReference>
<feature type="domain" description="Polysaccharide pyruvyl transferase" evidence="1">
    <location>
        <begin position="122"/>
        <end position="182"/>
    </location>
</feature>
<dbReference type="AlphaFoldDB" id="A0A6F8VC47"/>
<dbReference type="EMBL" id="AP022853">
    <property type="protein sequence ID" value="BCB26586.1"/>
    <property type="molecule type" value="Genomic_DNA"/>
</dbReference>
<sequence length="299" mass="33522">MKLYYYKAPGGNFGDDLNPWLWNRLIPELLDEDDSTLFVGIGTLLNHRVPVAPRKLVFGSGAGYGETLKPDSRWKFYCVRGPLTAEVLGLDRKLAITDAAALIAQEVHAPESRSIVSFMPHHDSMSRADWRAISEAAGLHYIDPTSPVEETLQAINRSKFVVAEAMHGAIVADALRVPWIPIKCYSHVLDFKWQDWCSSLGMTYKPFVLPEIWDAERGLGAKAKLINQIKRGGMKLRIGAEWTPPPPPKSSAAQFDSAIHQLKKIADVANTELSEDQIFNGALERLQEQLWQLRNSHLR</sequence>
<protein>
    <recommendedName>
        <fullName evidence="1">Polysaccharide pyruvyl transferase domain-containing protein</fullName>
    </recommendedName>
</protein>
<keyword evidence="3" id="KW-1185">Reference proteome</keyword>
<dbReference type="KEGG" id="slac:SKTS_14720"/>
<dbReference type="Pfam" id="PF04230">
    <property type="entry name" value="PS_pyruv_trans"/>
    <property type="match status" value="1"/>
</dbReference>
<organism evidence="2 3">
    <name type="scientific">Sulfurimicrobium lacus</name>
    <dbReference type="NCBI Taxonomy" id="2715678"/>
    <lineage>
        <taxon>Bacteria</taxon>
        <taxon>Pseudomonadati</taxon>
        <taxon>Pseudomonadota</taxon>
        <taxon>Betaproteobacteria</taxon>
        <taxon>Nitrosomonadales</taxon>
        <taxon>Sulfuricellaceae</taxon>
        <taxon>Sulfurimicrobium</taxon>
    </lineage>
</organism>
<accession>A0A6F8VC47</accession>